<evidence type="ECO:0000313" key="3">
    <source>
        <dbReference type="Proteomes" id="UP000515908"/>
    </source>
</evidence>
<dbReference type="Pfam" id="PF10269">
    <property type="entry name" value="Tmemb_185A"/>
    <property type="match status" value="1"/>
</dbReference>
<dbReference type="Proteomes" id="UP000515908">
    <property type="component" value="Chromosome 01"/>
</dbReference>
<evidence type="ECO:0000256" key="1">
    <source>
        <dbReference type="SAM" id="Phobius"/>
    </source>
</evidence>
<feature type="transmembrane region" description="Helical" evidence="1">
    <location>
        <begin position="164"/>
        <end position="185"/>
    </location>
</feature>
<organism evidence="2 3">
    <name type="scientific">Angomonas deanei</name>
    <dbReference type="NCBI Taxonomy" id="59799"/>
    <lineage>
        <taxon>Eukaryota</taxon>
        <taxon>Discoba</taxon>
        <taxon>Euglenozoa</taxon>
        <taxon>Kinetoplastea</taxon>
        <taxon>Metakinetoplastina</taxon>
        <taxon>Trypanosomatida</taxon>
        <taxon>Trypanosomatidae</taxon>
        <taxon>Strigomonadinae</taxon>
        <taxon>Angomonas</taxon>
    </lineage>
</organism>
<name>A0A7G2C3A5_9TRYP</name>
<dbReference type="VEuPathDB" id="TriTrypDB:ADEAN_000065000"/>
<feature type="transmembrane region" description="Helical" evidence="1">
    <location>
        <begin position="308"/>
        <end position="329"/>
    </location>
</feature>
<dbReference type="InterPro" id="IPR019396">
    <property type="entry name" value="TM_Fragile-X-F-assoc"/>
</dbReference>
<evidence type="ECO:0000313" key="2">
    <source>
        <dbReference type="EMBL" id="CAD2213213.1"/>
    </source>
</evidence>
<feature type="transmembrane region" description="Helical" evidence="1">
    <location>
        <begin position="87"/>
        <end position="108"/>
    </location>
</feature>
<feature type="transmembrane region" description="Helical" evidence="1">
    <location>
        <begin position="120"/>
        <end position="144"/>
    </location>
</feature>
<keyword evidence="1" id="KW-1133">Transmembrane helix</keyword>
<feature type="transmembrane region" description="Helical" evidence="1">
    <location>
        <begin position="237"/>
        <end position="259"/>
    </location>
</feature>
<evidence type="ECO:0008006" key="4">
    <source>
        <dbReference type="Google" id="ProtNLM"/>
    </source>
</evidence>
<keyword evidence="1" id="KW-0812">Transmembrane</keyword>
<dbReference type="EMBL" id="LR877145">
    <property type="protein sequence ID" value="CAD2213213.1"/>
    <property type="molecule type" value="Genomic_DNA"/>
</dbReference>
<sequence length="421" mass="48543">MCIDEPIHKRYWRLYHLLDLVPPITAKQVKWNFRKVTLRHHYYQAYLVLYNKARKFVYDSTGETGYGFITSGTWGPFVPLLGASGSVILYCIFMLIEVALLILFFAFLGVRVDKKIDWKWIAIVAPLIAFAVLMLLMSLVAVIVNFATKRTYDEGMSAMDRLSPIGNFLAAICYFCIPIVIGYKIKDDPSAEVGNYLKYMAMPIIGDFLYYLTSLIWRWPRRLRLQMKVDDNVPNPVICYGIFFMGIANMLCGIAQWVLIGCKLDHRLDRSWYIIFIPFCFRAGFRIAEACLRSLMKHSIGVKTSIGVAFDTVGSFFVNGMLLVSLYFVAVRIHRGKRKVQMPPCTHPRLYCPWLHLPDPHLYAHLSARQDFEAQGGGEEYRRLLDAPAGTGGRRHGWLRSHRQLLWRSNPHRPQERGWLG</sequence>
<dbReference type="InterPro" id="IPR036869">
    <property type="entry name" value="J_dom_sf"/>
</dbReference>
<protein>
    <recommendedName>
        <fullName evidence="4">J domain-containing protein</fullName>
    </recommendedName>
</protein>
<proteinExistence type="predicted"/>
<keyword evidence="1" id="KW-0472">Membrane</keyword>
<gene>
    <name evidence="2" type="ORF">ADEAN_000065000</name>
</gene>
<keyword evidence="3" id="KW-1185">Reference proteome</keyword>
<dbReference type="SUPFAM" id="SSF46565">
    <property type="entry name" value="Chaperone J-domain"/>
    <property type="match status" value="1"/>
</dbReference>
<feature type="transmembrane region" description="Helical" evidence="1">
    <location>
        <begin position="197"/>
        <end position="217"/>
    </location>
</feature>
<accession>A0A7G2C3A5</accession>
<reference evidence="2 3" key="1">
    <citation type="submission" date="2020-08" db="EMBL/GenBank/DDBJ databases">
        <authorList>
            <person name="Newling K."/>
            <person name="Davey J."/>
            <person name="Forrester S."/>
        </authorList>
    </citation>
    <scope>NUCLEOTIDE SEQUENCE [LARGE SCALE GENOMIC DNA]</scope>
    <source>
        <strain evidence="3">Crithidia deanei Carvalho (ATCC PRA-265)</strain>
    </source>
</reference>
<dbReference type="AlphaFoldDB" id="A0A7G2C3A5"/>